<dbReference type="AlphaFoldDB" id="A0A1G4K1H2"/>
<evidence type="ECO:0000313" key="3">
    <source>
        <dbReference type="Proteomes" id="UP000190274"/>
    </source>
</evidence>
<dbReference type="PANTHER" id="PTHR23149:SF26">
    <property type="entry name" value="PROTEIN TMA23"/>
    <property type="match status" value="1"/>
</dbReference>
<dbReference type="GO" id="GO:0005730">
    <property type="term" value="C:nucleolus"/>
    <property type="evidence" value="ECO:0007669"/>
    <property type="project" value="EnsemblFungi"/>
</dbReference>
<dbReference type="PANTHER" id="PTHR23149">
    <property type="entry name" value="G PATCH DOMAIN CONTAINING PROTEIN"/>
    <property type="match status" value="1"/>
</dbReference>
<protein>
    <submittedName>
        <fullName evidence="2">LADA_0H05688g1_1</fullName>
    </submittedName>
</protein>
<reference evidence="2 3" key="1">
    <citation type="submission" date="2016-03" db="EMBL/GenBank/DDBJ databases">
        <authorList>
            <person name="Devillers H."/>
        </authorList>
    </citation>
    <scope>NUCLEOTIDE SEQUENCE [LARGE SCALE GENOMIC DNA]</scope>
    <source>
        <strain evidence="2">CBS 10888</strain>
    </source>
</reference>
<organism evidence="2 3">
    <name type="scientific">Lachancea dasiensis</name>
    <dbReference type="NCBI Taxonomy" id="1072105"/>
    <lineage>
        <taxon>Eukaryota</taxon>
        <taxon>Fungi</taxon>
        <taxon>Dikarya</taxon>
        <taxon>Ascomycota</taxon>
        <taxon>Saccharomycotina</taxon>
        <taxon>Saccharomycetes</taxon>
        <taxon>Saccharomycetales</taxon>
        <taxon>Saccharomycetaceae</taxon>
        <taxon>Lachancea</taxon>
    </lineage>
</organism>
<feature type="compositionally biased region" description="Basic residues" evidence="1">
    <location>
        <begin position="171"/>
        <end position="211"/>
    </location>
</feature>
<proteinExistence type="predicted"/>
<accession>A0A1G4K1H2</accession>
<dbReference type="STRING" id="1266660.A0A1G4K1H2"/>
<gene>
    <name evidence="2" type="ORF">LADA_0H05688G</name>
</gene>
<sequence>MDSRSYLKSYGWVEGEALRAGGLKRPILVKHKADKKGLGSAPGGDDGDMWWETLFDGHLKNLEIGKASDGNINFKKNIANSTTVIKDKSPLYNMFVKGEVLKGTIDTNGKSSEVRTVRTTDGSKRRRDSEEESSLITSKKRHLSDEVPKGKEKTVKKVKKDKKDKNDKKDKKVKKVQKVKKDKKEKKEKKAKKEKKDKKDKKAKKDKKEKRDKKDNGKLNS</sequence>
<evidence type="ECO:0000256" key="1">
    <source>
        <dbReference type="SAM" id="MobiDB-lite"/>
    </source>
</evidence>
<evidence type="ECO:0000313" key="2">
    <source>
        <dbReference type="EMBL" id="SCU97324.1"/>
    </source>
</evidence>
<dbReference type="GO" id="GO:0042274">
    <property type="term" value="P:ribosomal small subunit biogenesis"/>
    <property type="evidence" value="ECO:0007669"/>
    <property type="project" value="EnsemblFungi"/>
</dbReference>
<feature type="compositionally biased region" description="Basic and acidic residues" evidence="1">
    <location>
        <begin position="212"/>
        <end position="221"/>
    </location>
</feature>
<dbReference type="Proteomes" id="UP000190274">
    <property type="component" value="Chromosome H"/>
</dbReference>
<dbReference type="InterPro" id="IPR050656">
    <property type="entry name" value="PINX1"/>
</dbReference>
<feature type="region of interest" description="Disordered" evidence="1">
    <location>
        <begin position="109"/>
        <end position="221"/>
    </location>
</feature>
<dbReference type="OrthoDB" id="3366546at2759"/>
<feature type="compositionally biased region" description="Basic and acidic residues" evidence="1">
    <location>
        <begin position="143"/>
        <end position="170"/>
    </location>
</feature>
<name>A0A1G4K1H2_9SACH</name>
<dbReference type="EMBL" id="LT598461">
    <property type="protein sequence ID" value="SCU97324.1"/>
    <property type="molecule type" value="Genomic_DNA"/>
</dbReference>
<keyword evidence="3" id="KW-1185">Reference proteome</keyword>
<feature type="compositionally biased region" description="Basic and acidic residues" evidence="1">
    <location>
        <begin position="112"/>
        <end position="129"/>
    </location>
</feature>